<dbReference type="AlphaFoldDB" id="A0A2P2NWB6"/>
<accession>A0A2P2NWB6</accession>
<protein>
    <submittedName>
        <fullName evidence="1">Uncharacterized protein</fullName>
    </submittedName>
</protein>
<reference evidence="1" key="1">
    <citation type="submission" date="2018-02" db="EMBL/GenBank/DDBJ databases">
        <title>Rhizophora mucronata_Transcriptome.</title>
        <authorList>
            <person name="Meera S.P."/>
            <person name="Sreeshan A."/>
            <person name="Augustine A."/>
        </authorList>
    </citation>
    <scope>NUCLEOTIDE SEQUENCE</scope>
    <source>
        <tissue evidence="1">Leaf</tissue>
    </source>
</reference>
<dbReference type="EMBL" id="GGEC01066137">
    <property type="protein sequence ID" value="MBX46621.1"/>
    <property type="molecule type" value="Transcribed_RNA"/>
</dbReference>
<evidence type="ECO:0000313" key="1">
    <source>
        <dbReference type="EMBL" id="MBX46621.1"/>
    </source>
</evidence>
<name>A0A2P2NWB6_RHIMU</name>
<proteinExistence type="predicted"/>
<sequence length="25" mass="2948">MEDRLEVANFFFFFGHGTSTKNCFC</sequence>
<organism evidence="1">
    <name type="scientific">Rhizophora mucronata</name>
    <name type="common">Asiatic mangrove</name>
    <dbReference type="NCBI Taxonomy" id="61149"/>
    <lineage>
        <taxon>Eukaryota</taxon>
        <taxon>Viridiplantae</taxon>
        <taxon>Streptophyta</taxon>
        <taxon>Embryophyta</taxon>
        <taxon>Tracheophyta</taxon>
        <taxon>Spermatophyta</taxon>
        <taxon>Magnoliopsida</taxon>
        <taxon>eudicotyledons</taxon>
        <taxon>Gunneridae</taxon>
        <taxon>Pentapetalae</taxon>
        <taxon>rosids</taxon>
        <taxon>fabids</taxon>
        <taxon>Malpighiales</taxon>
        <taxon>Rhizophoraceae</taxon>
        <taxon>Rhizophora</taxon>
    </lineage>
</organism>